<gene>
    <name evidence="2" type="ORF">Fcan01_18113</name>
</gene>
<keyword evidence="3" id="KW-1185">Reference proteome</keyword>
<evidence type="ECO:0000313" key="3">
    <source>
        <dbReference type="Proteomes" id="UP000198287"/>
    </source>
</evidence>
<dbReference type="AlphaFoldDB" id="A0A226DMT1"/>
<proteinExistence type="predicted"/>
<evidence type="ECO:0000313" key="2">
    <source>
        <dbReference type="EMBL" id="OXA46845.1"/>
    </source>
</evidence>
<feature type="transmembrane region" description="Helical" evidence="1">
    <location>
        <begin position="20"/>
        <end position="48"/>
    </location>
</feature>
<keyword evidence="1" id="KW-0472">Membrane</keyword>
<protein>
    <submittedName>
        <fullName evidence="2">Uncharacterized protein</fullName>
    </submittedName>
</protein>
<dbReference type="Proteomes" id="UP000198287">
    <property type="component" value="Unassembled WGS sequence"/>
</dbReference>
<feature type="transmembrane region" description="Helical" evidence="1">
    <location>
        <begin position="60"/>
        <end position="79"/>
    </location>
</feature>
<evidence type="ECO:0000256" key="1">
    <source>
        <dbReference type="SAM" id="Phobius"/>
    </source>
</evidence>
<feature type="transmembrane region" description="Helical" evidence="1">
    <location>
        <begin position="124"/>
        <end position="146"/>
    </location>
</feature>
<organism evidence="2 3">
    <name type="scientific">Folsomia candida</name>
    <name type="common">Springtail</name>
    <dbReference type="NCBI Taxonomy" id="158441"/>
    <lineage>
        <taxon>Eukaryota</taxon>
        <taxon>Metazoa</taxon>
        <taxon>Ecdysozoa</taxon>
        <taxon>Arthropoda</taxon>
        <taxon>Hexapoda</taxon>
        <taxon>Collembola</taxon>
        <taxon>Entomobryomorpha</taxon>
        <taxon>Isotomoidea</taxon>
        <taxon>Isotomidae</taxon>
        <taxon>Proisotominae</taxon>
        <taxon>Folsomia</taxon>
    </lineage>
</organism>
<comment type="caution">
    <text evidence="2">The sequence shown here is derived from an EMBL/GenBank/DDBJ whole genome shotgun (WGS) entry which is preliminary data.</text>
</comment>
<keyword evidence="1" id="KW-1133">Transmembrane helix</keyword>
<reference evidence="2 3" key="1">
    <citation type="submission" date="2015-12" db="EMBL/GenBank/DDBJ databases">
        <title>The genome of Folsomia candida.</title>
        <authorList>
            <person name="Faddeeva A."/>
            <person name="Derks M.F."/>
            <person name="Anvar Y."/>
            <person name="Smit S."/>
            <person name="Van Straalen N."/>
            <person name="Roelofs D."/>
        </authorList>
    </citation>
    <scope>NUCLEOTIDE SEQUENCE [LARGE SCALE GENOMIC DNA]</scope>
    <source>
        <strain evidence="2 3">VU population</strain>
        <tissue evidence="2">Whole body</tissue>
    </source>
</reference>
<sequence>MGNYAELGVTNFRNAQVLFNLYSCVMATPIATLQMGTAMIAEVTILYALVKSGTIIPPMVAALFVVIALDFFLIIQIVVKKTVCGLNEQFSPEQSNHNVKGRIHMNSFFTFSPPEDLMDAIEDILWYGGIFALIGTLVFASCTILMNEVCSAKNKEDSSIGLEHDPYLDCNKEPIFRGEIAGLSDAADVLQNLDEKSVITGTAWTAWSTVKDTLARHICKMDVGVDCSGLDFVVKKINVFRQWSKDPPVTVVTTNCSVPSGIKLTGIVAIDYWIDGTGATCQIQASTDIVTLKSQPNRGMHYTILVIGRNMGGTGNEVDSGGD</sequence>
<dbReference type="EMBL" id="LNIX01000014">
    <property type="protein sequence ID" value="OXA46845.1"/>
    <property type="molecule type" value="Genomic_DNA"/>
</dbReference>
<keyword evidence="1" id="KW-0812">Transmembrane</keyword>
<accession>A0A226DMT1</accession>
<name>A0A226DMT1_FOLCA</name>